<dbReference type="STRING" id="1817892.AUK40_02605"/>
<evidence type="ECO:0000259" key="1">
    <source>
        <dbReference type="PROSITE" id="PS51192"/>
    </source>
</evidence>
<dbReference type="GO" id="GO:0005829">
    <property type="term" value="C:cytosol"/>
    <property type="evidence" value="ECO:0007669"/>
    <property type="project" value="TreeGrafter"/>
</dbReference>
<comment type="caution">
    <text evidence="2">The sequence shown here is derived from an EMBL/GenBank/DDBJ whole genome shotgun (WGS) entry which is preliminary data.</text>
</comment>
<feature type="domain" description="Helicase ATP-binding" evidence="1">
    <location>
        <begin position="64"/>
        <end position="291"/>
    </location>
</feature>
<dbReference type="PANTHER" id="PTHR47396:SF1">
    <property type="entry name" value="ATP-DEPENDENT HELICASE IRC3-RELATED"/>
    <property type="match status" value="1"/>
</dbReference>
<dbReference type="InterPro" id="IPR027417">
    <property type="entry name" value="P-loop_NTPase"/>
</dbReference>
<reference evidence="2 3" key="1">
    <citation type="journal article" date="2016" name="Environ. Microbiol.">
        <title>Genomic resolution of a cold subsurface aquifer community provides metabolic insights for novel microbes adapted to high CO concentrations.</title>
        <authorList>
            <person name="Probst A.J."/>
            <person name="Castelle C.J."/>
            <person name="Singh A."/>
            <person name="Brown C.T."/>
            <person name="Anantharaman K."/>
            <person name="Sharon I."/>
            <person name="Hug L.A."/>
            <person name="Burstein D."/>
            <person name="Emerson J.B."/>
            <person name="Thomas B.C."/>
            <person name="Banfield J.F."/>
        </authorList>
    </citation>
    <scope>NUCLEOTIDE SEQUENCE [LARGE SCALE GENOMIC DNA]</scope>
    <source>
        <strain evidence="2">CG2_30_54_11</strain>
    </source>
</reference>
<gene>
    <name evidence="2" type="ORF">AUK40_02605</name>
</gene>
<name>A0A1J5ILZ4_9BACT</name>
<accession>A0A1J5ILZ4</accession>
<dbReference type="GO" id="GO:0005524">
    <property type="term" value="F:ATP binding"/>
    <property type="evidence" value="ECO:0007669"/>
    <property type="project" value="InterPro"/>
</dbReference>
<dbReference type="InterPro" id="IPR006935">
    <property type="entry name" value="Helicase/UvrB_N"/>
</dbReference>
<proteinExistence type="predicted"/>
<sequence>MYLKNYQVKVVKQFKQYFKTAQTHRGHYEEIRRTLGTELLADIRHWVEKTHSDLGLSFTDLPKTGLGEYYPRVCVKMPTGGGKTLMAVEAIREYQTQFAQRKNGLIVWIVPSETIYSQTVKYLSDKGDFYRQLIDQSSGGHTIIAEKGQRITRQDVEENLVILFLMIQSVNRKDAKEGLKVFQDSGGYDTFFPADNRYDEHKALLEQIPNLDTFETTGIGSMQPQVKTSLGNLVRVARPLMIIDEFHKVFTPRAQETINHLNPSMILGFTATPRQGMNLLVEVKGIELKDEEMVKLDMHLYPPQNEDRDWRDMLRKVKQHREIIESKATDYRLHKGRYIRPIALLQVERTGKEQRGKGFVHSLDVKEYLIELGIPEHQVAIKTSSQNDIEDINLLSPDCEIRYLITKEALKEGWDCPFAYILGIIPNVNSNTGTTQLVGRILRQPYAQKSGISDLDESYIYFVNGNTEKILSQIQAGFKGEGLEDLVGKIQIPEDKFATTKTEVVSIKEVIRDTYPESLYLPVWAIKTAKGTYRRFNYDIDIKPHITFSEVDFRNFVVSTLSPALSQQTQQHQEVTITLGKESKTEKTYFQSQDEEGVSEQIDRNYFLRRVAELIENAFVASSFVDSLLSLVKELIAGEIAQHNFGFIVHQFVAFMDDVKRQKERQIFEQFVAEGHLILGVINDDTFGYTIPYTDQITVDTASEAFSRGLYTKSEPSSMNTLEKKVARTLDEQESTLWWFRNKTGKQWYAIQGWQQYKIRPDFVAARKTAQAKIDIIYILESKGKQLLGNIDTNYKQDVFDFLNKTDVTTVKSKELIHFKLHDDFQYELIAEEEEEKDIRSLFNQEGTFIKT</sequence>
<dbReference type="EMBL" id="MNZT01000048">
    <property type="protein sequence ID" value="OIP97739.1"/>
    <property type="molecule type" value="Genomic_DNA"/>
</dbReference>
<dbReference type="SUPFAM" id="SSF52540">
    <property type="entry name" value="P-loop containing nucleoside triphosphate hydrolases"/>
    <property type="match status" value="2"/>
</dbReference>
<dbReference type="SMART" id="SM00487">
    <property type="entry name" value="DEXDc"/>
    <property type="match status" value="1"/>
</dbReference>
<dbReference type="AlphaFoldDB" id="A0A1J5ILZ4"/>
<evidence type="ECO:0000313" key="2">
    <source>
        <dbReference type="EMBL" id="OIP97739.1"/>
    </source>
</evidence>
<organism evidence="2 3">
    <name type="scientific">Candidatus Wirthbacteria bacterium CG2_30_54_11</name>
    <dbReference type="NCBI Taxonomy" id="1817892"/>
    <lineage>
        <taxon>Bacteria</taxon>
        <taxon>Candidatus Wirthbacteria</taxon>
    </lineage>
</organism>
<protein>
    <recommendedName>
        <fullName evidence="1">Helicase ATP-binding domain-containing protein</fullName>
    </recommendedName>
</protein>
<dbReference type="InterPro" id="IPR050742">
    <property type="entry name" value="Helicase_Restrict-Modif_Enz"/>
</dbReference>
<dbReference type="GO" id="GO:0003677">
    <property type="term" value="F:DNA binding"/>
    <property type="evidence" value="ECO:0007669"/>
    <property type="project" value="InterPro"/>
</dbReference>
<dbReference type="Proteomes" id="UP000183245">
    <property type="component" value="Unassembled WGS sequence"/>
</dbReference>
<dbReference type="InterPro" id="IPR014001">
    <property type="entry name" value="Helicase_ATP-bd"/>
</dbReference>
<dbReference type="Gene3D" id="3.40.50.300">
    <property type="entry name" value="P-loop containing nucleotide triphosphate hydrolases"/>
    <property type="match status" value="1"/>
</dbReference>
<dbReference type="PANTHER" id="PTHR47396">
    <property type="entry name" value="TYPE I RESTRICTION ENZYME ECOKI R PROTEIN"/>
    <property type="match status" value="1"/>
</dbReference>
<dbReference type="PROSITE" id="PS51192">
    <property type="entry name" value="HELICASE_ATP_BIND_1"/>
    <property type="match status" value="1"/>
</dbReference>
<dbReference type="Pfam" id="PF04851">
    <property type="entry name" value="ResIII"/>
    <property type="match status" value="1"/>
</dbReference>
<dbReference type="GO" id="GO:0016787">
    <property type="term" value="F:hydrolase activity"/>
    <property type="evidence" value="ECO:0007669"/>
    <property type="project" value="InterPro"/>
</dbReference>
<evidence type="ECO:0000313" key="3">
    <source>
        <dbReference type="Proteomes" id="UP000183245"/>
    </source>
</evidence>